<protein>
    <submittedName>
        <fullName evidence="1">Uncharacterized protein</fullName>
    </submittedName>
</protein>
<comment type="caution">
    <text evidence="1">The sequence shown here is derived from an EMBL/GenBank/DDBJ whole genome shotgun (WGS) entry which is preliminary data.</text>
</comment>
<sequence>MSIKRKHPKQEQRTFEKTTALPTEGSLFVTRCKGLKPASAPASPRGALHQTILRAQTSLHKTNYVAQVCEERSDAAAPTQNKL</sequence>
<reference evidence="1 2" key="1">
    <citation type="journal article" date="2015" name="Int. J. Syst. Evol. Microbiol.">
        <title>Mariniphaga sediminis sp. nov., isolated from coastal sediment.</title>
        <authorList>
            <person name="Wang F.Q."/>
            <person name="Shen Q.Y."/>
            <person name="Chen G.J."/>
            <person name="Du Z.J."/>
        </authorList>
    </citation>
    <scope>NUCLEOTIDE SEQUENCE [LARGE SCALE GENOMIC DNA]</scope>
    <source>
        <strain evidence="1 2">SY21</strain>
    </source>
</reference>
<organism evidence="1 2">
    <name type="scientific">Mariniphaga sediminis</name>
    <dbReference type="NCBI Taxonomy" id="1628158"/>
    <lineage>
        <taxon>Bacteria</taxon>
        <taxon>Pseudomonadati</taxon>
        <taxon>Bacteroidota</taxon>
        <taxon>Bacteroidia</taxon>
        <taxon>Marinilabiliales</taxon>
        <taxon>Prolixibacteraceae</taxon>
        <taxon>Mariniphaga</taxon>
    </lineage>
</organism>
<dbReference type="Proteomes" id="UP000266441">
    <property type="component" value="Unassembled WGS sequence"/>
</dbReference>
<evidence type="ECO:0000313" key="1">
    <source>
        <dbReference type="EMBL" id="RIH63246.1"/>
    </source>
</evidence>
<evidence type="ECO:0000313" key="2">
    <source>
        <dbReference type="Proteomes" id="UP000266441"/>
    </source>
</evidence>
<proteinExistence type="predicted"/>
<gene>
    <name evidence="1" type="ORF">D1164_20555</name>
</gene>
<accession>A0A399CVJ0</accession>
<dbReference type="AlphaFoldDB" id="A0A399CVJ0"/>
<keyword evidence="2" id="KW-1185">Reference proteome</keyword>
<name>A0A399CVJ0_9BACT</name>
<dbReference type="EMBL" id="QWET01000023">
    <property type="protein sequence ID" value="RIH63246.1"/>
    <property type="molecule type" value="Genomic_DNA"/>
</dbReference>